<keyword evidence="3" id="KW-1185">Reference proteome</keyword>
<evidence type="ECO:0000313" key="2">
    <source>
        <dbReference type="EMBL" id="MED6151384.1"/>
    </source>
</evidence>
<evidence type="ECO:0000256" key="1">
    <source>
        <dbReference type="SAM" id="MobiDB-lite"/>
    </source>
</evidence>
<feature type="region of interest" description="Disordered" evidence="1">
    <location>
        <begin position="1"/>
        <end position="176"/>
    </location>
</feature>
<feature type="compositionally biased region" description="Polar residues" evidence="1">
    <location>
        <begin position="33"/>
        <end position="42"/>
    </location>
</feature>
<accession>A0ABU6TSH2</accession>
<proteinExistence type="predicted"/>
<gene>
    <name evidence="2" type="ORF">PIB30_081995</name>
</gene>
<protein>
    <submittedName>
        <fullName evidence="2">Uncharacterized protein</fullName>
    </submittedName>
</protein>
<comment type="caution">
    <text evidence="2">The sequence shown here is derived from an EMBL/GenBank/DDBJ whole genome shotgun (WGS) entry which is preliminary data.</text>
</comment>
<dbReference type="EMBL" id="JASCZI010091866">
    <property type="protein sequence ID" value="MED6151384.1"/>
    <property type="molecule type" value="Genomic_DNA"/>
</dbReference>
<organism evidence="2 3">
    <name type="scientific">Stylosanthes scabra</name>
    <dbReference type="NCBI Taxonomy" id="79078"/>
    <lineage>
        <taxon>Eukaryota</taxon>
        <taxon>Viridiplantae</taxon>
        <taxon>Streptophyta</taxon>
        <taxon>Embryophyta</taxon>
        <taxon>Tracheophyta</taxon>
        <taxon>Spermatophyta</taxon>
        <taxon>Magnoliopsida</taxon>
        <taxon>eudicotyledons</taxon>
        <taxon>Gunneridae</taxon>
        <taxon>Pentapetalae</taxon>
        <taxon>rosids</taxon>
        <taxon>fabids</taxon>
        <taxon>Fabales</taxon>
        <taxon>Fabaceae</taxon>
        <taxon>Papilionoideae</taxon>
        <taxon>50 kb inversion clade</taxon>
        <taxon>dalbergioids sensu lato</taxon>
        <taxon>Dalbergieae</taxon>
        <taxon>Pterocarpus clade</taxon>
        <taxon>Stylosanthes</taxon>
    </lineage>
</organism>
<name>A0ABU6TSH2_9FABA</name>
<reference evidence="2 3" key="1">
    <citation type="journal article" date="2023" name="Plants (Basel)">
        <title>Bridging the Gap: Combining Genomics and Transcriptomics Approaches to Understand Stylosanthes scabra, an Orphan Legume from the Brazilian Caatinga.</title>
        <authorList>
            <person name="Ferreira-Neto J.R.C."/>
            <person name="da Silva M.D."/>
            <person name="Binneck E."/>
            <person name="de Melo N.F."/>
            <person name="da Silva R.H."/>
            <person name="de Melo A.L.T.M."/>
            <person name="Pandolfi V."/>
            <person name="Bustamante F.O."/>
            <person name="Brasileiro-Vidal A.C."/>
            <person name="Benko-Iseppon A.M."/>
        </authorList>
    </citation>
    <scope>NUCLEOTIDE SEQUENCE [LARGE SCALE GENOMIC DNA]</scope>
    <source>
        <tissue evidence="2">Leaves</tissue>
    </source>
</reference>
<dbReference type="Proteomes" id="UP001341840">
    <property type="component" value="Unassembled WGS sequence"/>
</dbReference>
<feature type="compositionally biased region" description="Polar residues" evidence="1">
    <location>
        <begin position="115"/>
        <end position="132"/>
    </location>
</feature>
<evidence type="ECO:0000313" key="3">
    <source>
        <dbReference type="Proteomes" id="UP001341840"/>
    </source>
</evidence>
<sequence length="176" mass="18901">MADQDVEGVVYTDHSGDDQHRNQQQQQALDLNATVNEATGSGNIIAESGGTQNGQPPPRNPTQGDGVGSSGIKKGERGTSIQHEGPSAPDPDPDPDPDLAQEAFSIPVSFPAQKEPTTQISSTSQENSTTSHPPKEEMTPQQLERQRLLLGKRSQPTKGDLQAIQENQRLECHPAH</sequence>